<feature type="transmembrane region" description="Helical" evidence="1">
    <location>
        <begin position="314"/>
        <end position="338"/>
    </location>
</feature>
<feature type="transmembrane region" description="Helical" evidence="1">
    <location>
        <begin position="382"/>
        <end position="402"/>
    </location>
</feature>
<evidence type="ECO:0000256" key="1">
    <source>
        <dbReference type="SAM" id="Phobius"/>
    </source>
</evidence>
<feature type="domain" description="DUF112" evidence="2">
    <location>
        <begin position="18"/>
        <end position="434"/>
    </location>
</feature>
<keyword evidence="1" id="KW-1133">Transmembrane helix</keyword>
<feature type="transmembrane region" description="Helical" evidence="1">
    <location>
        <begin position="190"/>
        <end position="213"/>
    </location>
</feature>
<evidence type="ECO:0000313" key="3">
    <source>
        <dbReference type="EMBL" id="SES36439.1"/>
    </source>
</evidence>
<sequence length="499" mass="52037">MIEDLIGGFGVVLQPVNLLILASAVLIGFVGGALPGISGVILVVILLPVTYTMEPTGAFMLLTAIYASSVFSGLITAILYRAPGTPEAVMTALDGYPMTQKGEAGKALGVGILSSAVGGMVGTVVLIVATPLLADIALQFSSPEFFALAVLGLTVVASLGGNLLLGLIGVCIGLVIASVGLDPLTGATRFTFGSLHLMSGINLIPVIIGLFAVSEVLKRSQEGDIHLATKKFTIRIFDWPIIRQIRSTVMRSSILGTAIGILPGIGASTAAMVAYSETVRWSKDRKRFGKGAPEGVAAPEAANNAAAMGALVPLFALGIPGSGTTAIILGAFIVHGLTPGPTFMSGNNDLIYAVFVGLLIVNVLILVFSRPFIAILSRLLDVPYSVLGPIIVICCIVGTYSVQNSMMDVWLMLGFGVAGFLLEKIGFPLVSIILGVVLGPIAESELRRSLAMTQGDLSVFWTRPISAILLAIAIALVVMTVVMPLVRRRKTDKDELRDA</sequence>
<gene>
    <name evidence="3" type="ORF">SAMN04490244_112104</name>
</gene>
<feature type="transmembrane region" description="Helical" evidence="1">
    <location>
        <begin position="253"/>
        <end position="275"/>
    </location>
</feature>
<protein>
    <submittedName>
        <fullName evidence="3">Putative tricarboxylic transport membrane protein</fullName>
    </submittedName>
</protein>
<reference evidence="3 4" key="1">
    <citation type="submission" date="2016-10" db="EMBL/GenBank/DDBJ databases">
        <authorList>
            <person name="de Groot N.N."/>
        </authorList>
    </citation>
    <scope>NUCLEOTIDE SEQUENCE [LARGE SCALE GENOMIC DNA]</scope>
    <source>
        <strain evidence="3 4">DSM 23042</strain>
    </source>
</reference>
<evidence type="ECO:0000259" key="2">
    <source>
        <dbReference type="Pfam" id="PF01970"/>
    </source>
</evidence>
<feature type="transmembrane region" description="Helical" evidence="1">
    <location>
        <begin position="145"/>
        <end position="178"/>
    </location>
</feature>
<keyword evidence="1" id="KW-0812">Transmembrane</keyword>
<feature type="transmembrane region" description="Helical" evidence="1">
    <location>
        <begin position="465"/>
        <end position="486"/>
    </location>
</feature>
<dbReference type="OrthoDB" id="9791872at2"/>
<keyword evidence="4" id="KW-1185">Reference proteome</keyword>
<name>A0A1H9WRM5_9RHOB</name>
<dbReference type="PANTHER" id="PTHR35342">
    <property type="entry name" value="TRICARBOXYLIC TRANSPORT PROTEIN"/>
    <property type="match status" value="1"/>
</dbReference>
<dbReference type="InterPro" id="IPR002823">
    <property type="entry name" value="DUF112_TM"/>
</dbReference>
<dbReference type="STRING" id="641238.SAMN04490244_112104"/>
<dbReference type="Pfam" id="PF01970">
    <property type="entry name" value="TctA"/>
    <property type="match status" value="1"/>
</dbReference>
<feature type="transmembrane region" description="Helical" evidence="1">
    <location>
        <begin position="59"/>
        <end position="80"/>
    </location>
</feature>
<dbReference type="RefSeq" id="WP_092695915.1">
    <property type="nucleotide sequence ID" value="NZ_FOGU01000012.1"/>
</dbReference>
<feature type="transmembrane region" description="Helical" evidence="1">
    <location>
        <begin position="20"/>
        <end position="47"/>
    </location>
</feature>
<feature type="transmembrane region" description="Helical" evidence="1">
    <location>
        <begin position="350"/>
        <end position="376"/>
    </location>
</feature>
<dbReference type="PANTHER" id="PTHR35342:SF5">
    <property type="entry name" value="TRICARBOXYLIC TRANSPORT PROTEIN"/>
    <property type="match status" value="1"/>
</dbReference>
<dbReference type="AlphaFoldDB" id="A0A1H9WRM5"/>
<accession>A0A1H9WRM5</accession>
<proteinExistence type="predicted"/>
<keyword evidence="1" id="KW-0472">Membrane</keyword>
<dbReference type="EMBL" id="FOGU01000012">
    <property type="protein sequence ID" value="SES36439.1"/>
    <property type="molecule type" value="Genomic_DNA"/>
</dbReference>
<feature type="transmembrane region" description="Helical" evidence="1">
    <location>
        <begin position="107"/>
        <end position="133"/>
    </location>
</feature>
<dbReference type="Proteomes" id="UP000198885">
    <property type="component" value="Unassembled WGS sequence"/>
</dbReference>
<feature type="transmembrane region" description="Helical" evidence="1">
    <location>
        <begin position="409"/>
        <end position="442"/>
    </location>
</feature>
<evidence type="ECO:0000313" key="4">
    <source>
        <dbReference type="Proteomes" id="UP000198885"/>
    </source>
</evidence>
<organism evidence="3 4">
    <name type="scientific">Tranquillimonas rosea</name>
    <dbReference type="NCBI Taxonomy" id="641238"/>
    <lineage>
        <taxon>Bacteria</taxon>
        <taxon>Pseudomonadati</taxon>
        <taxon>Pseudomonadota</taxon>
        <taxon>Alphaproteobacteria</taxon>
        <taxon>Rhodobacterales</taxon>
        <taxon>Roseobacteraceae</taxon>
        <taxon>Tranquillimonas</taxon>
    </lineage>
</organism>